<organism evidence="2 3">
    <name type="scientific">Dendrothele bispora (strain CBS 962.96)</name>
    <dbReference type="NCBI Taxonomy" id="1314807"/>
    <lineage>
        <taxon>Eukaryota</taxon>
        <taxon>Fungi</taxon>
        <taxon>Dikarya</taxon>
        <taxon>Basidiomycota</taxon>
        <taxon>Agaricomycotina</taxon>
        <taxon>Agaricomycetes</taxon>
        <taxon>Agaricomycetidae</taxon>
        <taxon>Agaricales</taxon>
        <taxon>Agaricales incertae sedis</taxon>
        <taxon>Dendrothele</taxon>
    </lineage>
</organism>
<keyword evidence="3" id="KW-1185">Reference proteome</keyword>
<dbReference type="Proteomes" id="UP000297245">
    <property type="component" value="Unassembled WGS sequence"/>
</dbReference>
<name>A0A4S8KKJ3_DENBC</name>
<evidence type="ECO:0000256" key="1">
    <source>
        <dbReference type="SAM" id="MobiDB-lite"/>
    </source>
</evidence>
<protein>
    <submittedName>
        <fullName evidence="2">Uncharacterized protein</fullName>
    </submittedName>
</protein>
<accession>A0A4S8KKJ3</accession>
<feature type="region of interest" description="Disordered" evidence="1">
    <location>
        <begin position="1"/>
        <end position="27"/>
    </location>
</feature>
<proteinExistence type="predicted"/>
<sequence length="183" mass="20843">MTRSFRKQKSEQKLHAHTKDSIQRRDPSISTLTTKYNSLCDEMAALIAKGKASTNAQVPRKINKESLFDLDVDKDIWQTFGLSDDDGEIPPPWMADESVRKGIRAMLELDRCREENARLKIQRQALQEWFVEEWQVLTIALGRVKGGVVVLINDLHESRSGNTGTRRQVTCGPKRLTCDLSMT</sequence>
<feature type="non-terminal residue" evidence="2">
    <location>
        <position position="183"/>
    </location>
</feature>
<dbReference type="AlphaFoldDB" id="A0A4S8KKJ3"/>
<feature type="compositionally biased region" description="Basic and acidic residues" evidence="1">
    <location>
        <begin position="8"/>
        <end position="27"/>
    </location>
</feature>
<reference evidence="2 3" key="1">
    <citation type="journal article" date="2019" name="Nat. Ecol. Evol.">
        <title>Megaphylogeny resolves global patterns of mushroom evolution.</title>
        <authorList>
            <person name="Varga T."/>
            <person name="Krizsan K."/>
            <person name="Foldi C."/>
            <person name="Dima B."/>
            <person name="Sanchez-Garcia M."/>
            <person name="Sanchez-Ramirez S."/>
            <person name="Szollosi G.J."/>
            <person name="Szarkandi J.G."/>
            <person name="Papp V."/>
            <person name="Albert L."/>
            <person name="Andreopoulos W."/>
            <person name="Angelini C."/>
            <person name="Antonin V."/>
            <person name="Barry K.W."/>
            <person name="Bougher N.L."/>
            <person name="Buchanan P."/>
            <person name="Buyck B."/>
            <person name="Bense V."/>
            <person name="Catcheside P."/>
            <person name="Chovatia M."/>
            <person name="Cooper J."/>
            <person name="Damon W."/>
            <person name="Desjardin D."/>
            <person name="Finy P."/>
            <person name="Geml J."/>
            <person name="Haridas S."/>
            <person name="Hughes K."/>
            <person name="Justo A."/>
            <person name="Karasinski D."/>
            <person name="Kautmanova I."/>
            <person name="Kiss B."/>
            <person name="Kocsube S."/>
            <person name="Kotiranta H."/>
            <person name="LaButti K.M."/>
            <person name="Lechner B.E."/>
            <person name="Liimatainen K."/>
            <person name="Lipzen A."/>
            <person name="Lukacs Z."/>
            <person name="Mihaltcheva S."/>
            <person name="Morgado L.N."/>
            <person name="Niskanen T."/>
            <person name="Noordeloos M.E."/>
            <person name="Ohm R.A."/>
            <person name="Ortiz-Santana B."/>
            <person name="Ovrebo C."/>
            <person name="Racz N."/>
            <person name="Riley R."/>
            <person name="Savchenko A."/>
            <person name="Shiryaev A."/>
            <person name="Soop K."/>
            <person name="Spirin V."/>
            <person name="Szebenyi C."/>
            <person name="Tomsovsky M."/>
            <person name="Tulloss R.E."/>
            <person name="Uehling J."/>
            <person name="Grigoriev I.V."/>
            <person name="Vagvolgyi C."/>
            <person name="Papp T."/>
            <person name="Martin F.M."/>
            <person name="Miettinen O."/>
            <person name="Hibbett D.S."/>
            <person name="Nagy L.G."/>
        </authorList>
    </citation>
    <scope>NUCLEOTIDE SEQUENCE [LARGE SCALE GENOMIC DNA]</scope>
    <source>
        <strain evidence="2 3">CBS 962.96</strain>
    </source>
</reference>
<evidence type="ECO:0000313" key="3">
    <source>
        <dbReference type="Proteomes" id="UP000297245"/>
    </source>
</evidence>
<evidence type="ECO:0000313" key="2">
    <source>
        <dbReference type="EMBL" id="THU76010.1"/>
    </source>
</evidence>
<dbReference type="EMBL" id="ML181273">
    <property type="protein sequence ID" value="THU76010.1"/>
    <property type="molecule type" value="Genomic_DNA"/>
</dbReference>
<dbReference type="OrthoDB" id="2976829at2759"/>
<gene>
    <name evidence="2" type="ORF">K435DRAFT_198668</name>
</gene>